<dbReference type="PANTHER" id="PTHR24567">
    <property type="entry name" value="CRP FAMILY TRANSCRIPTIONAL REGULATORY PROTEIN"/>
    <property type="match status" value="1"/>
</dbReference>
<dbReference type="KEGG" id="nti:DNFV4_02780"/>
<evidence type="ECO:0000259" key="4">
    <source>
        <dbReference type="PROSITE" id="PS50042"/>
    </source>
</evidence>
<evidence type="ECO:0000313" key="6">
    <source>
        <dbReference type="EMBL" id="CAI4032350.1"/>
    </source>
</evidence>
<dbReference type="InterPro" id="IPR050397">
    <property type="entry name" value="Env_Response_Regulators"/>
</dbReference>
<dbReference type="GO" id="GO:0003677">
    <property type="term" value="F:DNA binding"/>
    <property type="evidence" value="ECO:0007669"/>
    <property type="project" value="UniProtKB-KW"/>
</dbReference>
<dbReference type="PROSITE" id="PS50042">
    <property type="entry name" value="CNMP_BINDING_3"/>
    <property type="match status" value="1"/>
</dbReference>
<dbReference type="SMART" id="SM00419">
    <property type="entry name" value="HTH_CRP"/>
    <property type="match status" value="1"/>
</dbReference>
<evidence type="ECO:0000256" key="3">
    <source>
        <dbReference type="ARBA" id="ARBA00023163"/>
    </source>
</evidence>
<dbReference type="InterPro" id="IPR036388">
    <property type="entry name" value="WH-like_DNA-bd_sf"/>
</dbReference>
<dbReference type="AlphaFoldDB" id="A0AA86N094"/>
<protein>
    <submittedName>
        <fullName evidence="6">Crp/Fnr family transcriptional regulator</fullName>
    </submittedName>
</protein>
<dbReference type="PANTHER" id="PTHR24567:SF28">
    <property type="entry name" value="LISTERIOLYSIN REGULATORY PROTEIN"/>
    <property type="match status" value="1"/>
</dbReference>
<dbReference type="SUPFAM" id="SSF46785">
    <property type="entry name" value="Winged helix' DNA-binding domain"/>
    <property type="match status" value="1"/>
</dbReference>
<keyword evidence="3" id="KW-0804">Transcription</keyword>
<evidence type="ECO:0000313" key="7">
    <source>
        <dbReference type="Proteomes" id="UP001179121"/>
    </source>
</evidence>
<dbReference type="GO" id="GO:0005829">
    <property type="term" value="C:cytosol"/>
    <property type="evidence" value="ECO:0007669"/>
    <property type="project" value="TreeGrafter"/>
</dbReference>
<dbReference type="RefSeq" id="WP_289269082.1">
    <property type="nucleotide sequence ID" value="NZ_OX365700.1"/>
</dbReference>
<dbReference type="PRINTS" id="PR00034">
    <property type="entry name" value="HTHCRP"/>
</dbReference>
<keyword evidence="7" id="KW-1185">Reference proteome</keyword>
<accession>A0AA86N094</accession>
<dbReference type="EMBL" id="OX365700">
    <property type="protein sequence ID" value="CAI4032350.1"/>
    <property type="molecule type" value="Genomic_DNA"/>
</dbReference>
<dbReference type="Gene3D" id="1.10.10.10">
    <property type="entry name" value="Winged helix-like DNA-binding domain superfamily/Winged helix DNA-binding domain"/>
    <property type="match status" value="1"/>
</dbReference>
<dbReference type="InterPro" id="IPR018490">
    <property type="entry name" value="cNMP-bd_dom_sf"/>
</dbReference>
<evidence type="ECO:0000256" key="2">
    <source>
        <dbReference type="ARBA" id="ARBA00023125"/>
    </source>
</evidence>
<gene>
    <name evidence="6" type="ORF">DNFV4_02780</name>
</gene>
<dbReference type="Pfam" id="PF00027">
    <property type="entry name" value="cNMP_binding"/>
    <property type="match status" value="1"/>
</dbReference>
<dbReference type="InterPro" id="IPR036390">
    <property type="entry name" value="WH_DNA-bd_sf"/>
</dbReference>
<dbReference type="SUPFAM" id="SSF51206">
    <property type="entry name" value="cAMP-binding domain-like"/>
    <property type="match status" value="1"/>
</dbReference>
<dbReference type="Gene3D" id="2.60.120.10">
    <property type="entry name" value="Jelly Rolls"/>
    <property type="match status" value="1"/>
</dbReference>
<reference evidence="6" key="1">
    <citation type="submission" date="2022-10" db="EMBL/GenBank/DDBJ databases">
        <authorList>
            <person name="Koch H."/>
        </authorList>
    </citation>
    <scope>NUCLEOTIDE SEQUENCE</scope>
    <source>
        <strain evidence="6">DNF</strain>
    </source>
</reference>
<dbReference type="Proteomes" id="UP001179121">
    <property type="component" value="Chromosome"/>
</dbReference>
<name>A0AA86N094_9BACT</name>
<dbReference type="Pfam" id="PF13545">
    <property type="entry name" value="HTH_Crp_2"/>
    <property type="match status" value="1"/>
</dbReference>
<feature type="domain" description="Cyclic nucleotide-binding" evidence="4">
    <location>
        <begin position="12"/>
        <end position="133"/>
    </location>
</feature>
<proteinExistence type="predicted"/>
<dbReference type="InterPro" id="IPR012318">
    <property type="entry name" value="HTH_CRP"/>
</dbReference>
<keyword evidence="1" id="KW-0805">Transcription regulation</keyword>
<dbReference type="CDD" id="cd00038">
    <property type="entry name" value="CAP_ED"/>
    <property type="match status" value="1"/>
</dbReference>
<sequence length="234" mass="26359">MNPPPSRRELPLIDLLQEQDRREIWKQVKEEHYRKGEYIFREGDRAEYFHILKEGTVKCVRATSAGKECTLKVLMPGDLFCCEAAVFDGGQHPGTAAPMGDVSILRLNKEQYFNILKKNPEAALEVIKYLGKRLTEVQERAKILALDRSDQRLASLLVGLAERIGVSEPQGIRLDVRLTRQDLADMVGITPETTIRIMSRFKQAKLVSGTAKQLMILDLPALRSFASDPSSVLP</sequence>
<evidence type="ECO:0000256" key="1">
    <source>
        <dbReference type="ARBA" id="ARBA00023015"/>
    </source>
</evidence>
<dbReference type="SMART" id="SM00100">
    <property type="entry name" value="cNMP"/>
    <property type="match status" value="1"/>
</dbReference>
<organism evidence="6 7">
    <name type="scientific">Nitrospira tepida</name>
    <dbReference type="NCBI Taxonomy" id="2973512"/>
    <lineage>
        <taxon>Bacteria</taxon>
        <taxon>Pseudomonadati</taxon>
        <taxon>Nitrospirota</taxon>
        <taxon>Nitrospiria</taxon>
        <taxon>Nitrospirales</taxon>
        <taxon>Nitrospiraceae</taxon>
        <taxon>Nitrospira</taxon>
    </lineage>
</organism>
<dbReference type="GO" id="GO:0003700">
    <property type="term" value="F:DNA-binding transcription factor activity"/>
    <property type="evidence" value="ECO:0007669"/>
    <property type="project" value="TreeGrafter"/>
</dbReference>
<dbReference type="InterPro" id="IPR000595">
    <property type="entry name" value="cNMP-bd_dom"/>
</dbReference>
<keyword evidence="2" id="KW-0238">DNA-binding</keyword>
<dbReference type="PROSITE" id="PS51063">
    <property type="entry name" value="HTH_CRP_2"/>
    <property type="match status" value="1"/>
</dbReference>
<feature type="domain" description="HTH crp-type" evidence="5">
    <location>
        <begin position="147"/>
        <end position="220"/>
    </location>
</feature>
<dbReference type="CDD" id="cd00092">
    <property type="entry name" value="HTH_CRP"/>
    <property type="match status" value="1"/>
</dbReference>
<dbReference type="InterPro" id="IPR014710">
    <property type="entry name" value="RmlC-like_jellyroll"/>
</dbReference>
<evidence type="ECO:0000259" key="5">
    <source>
        <dbReference type="PROSITE" id="PS51063"/>
    </source>
</evidence>